<keyword evidence="2" id="KW-1185">Reference proteome</keyword>
<comment type="caution">
    <text evidence="1">The sequence shown here is derived from an EMBL/GenBank/DDBJ whole genome shotgun (WGS) entry which is preliminary data.</text>
</comment>
<dbReference type="AlphaFoldDB" id="A0ABD0P6X8"/>
<dbReference type="Proteomes" id="UP001529510">
    <property type="component" value="Unassembled WGS sequence"/>
</dbReference>
<protein>
    <submittedName>
        <fullName evidence="1">Uncharacterized protein</fullName>
    </submittedName>
</protein>
<evidence type="ECO:0000313" key="1">
    <source>
        <dbReference type="EMBL" id="KAL0169390.1"/>
    </source>
</evidence>
<organism evidence="1 2">
    <name type="scientific">Cirrhinus mrigala</name>
    <name type="common">Mrigala</name>
    <dbReference type="NCBI Taxonomy" id="683832"/>
    <lineage>
        <taxon>Eukaryota</taxon>
        <taxon>Metazoa</taxon>
        <taxon>Chordata</taxon>
        <taxon>Craniata</taxon>
        <taxon>Vertebrata</taxon>
        <taxon>Euteleostomi</taxon>
        <taxon>Actinopterygii</taxon>
        <taxon>Neopterygii</taxon>
        <taxon>Teleostei</taxon>
        <taxon>Ostariophysi</taxon>
        <taxon>Cypriniformes</taxon>
        <taxon>Cyprinidae</taxon>
        <taxon>Labeoninae</taxon>
        <taxon>Labeonini</taxon>
        <taxon>Cirrhinus</taxon>
    </lineage>
</organism>
<feature type="non-terminal residue" evidence="1">
    <location>
        <position position="1"/>
    </location>
</feature>
<name>A0ABD0P6X8_CIRMR</name>
<reference evidence="1 2" key="1">
    <citation type="submission" date="2024-05" db="EMBL/GenBank/DDBJ databases">
        <title>Genome sequencing and assembly of Indian major carp, Cirrhinus mrigala (Hamilton, 1822).</title>
        <authorList>
            <person name="Mohindra V."/>
            <person name="Chowdhury L.M."/>
            <person name="Lal K."/>
            <person name="Jena J.K."/>
        </authorList>
    </citation>
    <scope>NUCLEOTIDE SEQUENCE [LARGE SCALE GENOMIC DNA]</scope>
    <source>
        <strain evidence="1">CM1030</strain>
        <tissue evidence="1">Blood</tissue>
    </source>
</reference>
<gene>
    <name evidence="1" type="ORF">M9458_033986</name>
</gene>
<accession>A0ABD0P6X8</accession>
<proteinExistence type="predicted"/>
<dbReference type="EMBL" id="JAMKFB020000017">
    <property type="protein sequence ID" value="KAL0169390.1"/>
    <property type="molecule type" value="Genomic_DNA"/>
</dbReference>
<evidence type="ECO:0000313" key="2">
    <source>
        <dbReference type="Proteomes" id="UP001529510"/>
    </source>
</evidence>
<sequence length="57" mass="6444">FSPRFALFGDMGNENPQSLSRLQKETQIGMYDVILHIGETLNTRTVLIKGIIQPKIN</sequence>